<comment type="subcellular location">
    <subcellularLocation>
        <location evidence="1">Nucleus</location>
    </subcellularLocation>
</comment>
<name>A0AAP0RKY2_LIQFO</name>
<keyword evidence="8" id="KW-0539">Nucleus</keyword>
<evidence type="ECO:0000313" key="13">
    <source>
        <dbReference type="EMBL" id="KAK9278870.1"/>
    </source>
</evidence>
<feature type="region of interest" description="Disordered" evidence="10">
    <location>
        <begin position="156"/>
        <end position="175"/>
    </location>
</feature>
<organism evidence="13 14">
    <name type="scientific">Liquidambar formosana</name>
    <name type="common">Formosan gum</name>
    <dbReference type="NCBI Taxonomy" id="63359"/>
    <lineage>
        <taxon>Eukaryota</taxon>
        <taxon>Viridiplantae</taxon>
        <taxon>Streptophyta</taxon>
        <taxon>Embryophyta</taxon>
        <taxon>Tracheophyta</taxon>
        <taxon>Spermatophyta</taxon>
        <taxon>Magnoliopsida</taxon>
        <taxon>eudicotyledons</taxon>
        <taxon>Gunneridae</taxon>
        <taxon>Pentapetalae</taxon>
        <taxon>Saxifragales</taxon>
        <taxon>Altingiaceae</taxon>
        <taxon>Liquidambar</taxon>
    </lineage>
</organism>
<evidence type="ECO:0000256" key="8">
    <source>
        <dbReference type="ARBA" id="ARBA00023242"/>
    </source>
</evidence>
<keyword evidence="5" id="KW-0805">Transcription regulation</keyword>
<dbReference type="SUPFAM" id="SSF103612">
    <property type="entry name" value="SBT domain"/>
    <property type="match status" value="1"/>
</dbReference>
<feature type="compositionally biased region" description="Low complexity" evidence="10">
    <location>
        <begin position="67"/>
        <end position="77"/>
    </location>
</feature>
<evidence type="ECO:0000256" key="4">
    <source>
        <dbReference type="ARBA" id="ARBA00022833"/>
    </source>
</evidence>
<dbReference type="PANTHER" id="PTHR31251:SF207">
    <property type="entry name" value="SQUAMOSA PROMOTER-BINDING-LIKE PROTEIN 13A-RELATED"/>
    <property type="match status" value="1"/>
</dbReference>
<evidence type="ECO:0000256" key="1">
    <source>
        <dbReference type="ARBA" id="ARBA00004123"/>
    </source>
</evidence>
<dbReference type="FunFam" id="4.10.1100.10:FF:000001">
    <property type="entry name" value="Squamosa promoter-binding-like protein 14"/>
    <property type="match status" value="1"/>
</dbReference>
<reference evidence="13 14" key="1">
    <citation type="journal article" date="2024" name="Plant J.">
        <title>Genome sequences and population genomics reveal climatic adaptation and genomic divergence between two closely related sweetgum species.</title>
        <authorList>
            <person name="Xu W.Q."/>
            <person name="Ren C.Q."/>
            <person name="Zhang X.Y."/>
            <person name="Comes H.P."/>
            <person name="Liu X.H."/>
            <person name="Li Y.G."/>
            <person name="Kettle C.J."/>
            <person name="Jalonen R."/>
            <person name="Gaisberger H."/>
            <person name="Ma Y.Z."/>
            <person name="Qiu Y.X."/>
        </authorList>
    </citation>
    <scope>NUCLEOTIDE SEQUENCE [LARGE SCALE GENOMIC DNA]</scope>
    <source>
        <strain evidence="13">Hangzhou</strain>
    </source>
</reference>
<keyword evidence="3 9" id="KW-0863">Zinc-finger</keyword>
<protein>
    <recommendedName>
        <fullName evidence="11">SBP-type domain-containing protein</fullName>
    </recommendedName>
</protein>
<dbReference type="InterPro" id="IPR044817">
    <property type="entry name" value="SBP-like"/>
</dbReference>
<dbReference type="GO" id="GO:0003677">
    <property type="term" value="F:DNA binding"/>
    <property type="evidence" value="ECO:0007669"/>
    <property type="project" value="UniProtKB-KW"/>
</dbReference>
<evidence type="ECO:0000256" key="3">
    <source>
        <dbReference type="ARBA" id="ARBA00022771"/>
    </source>
</evidence>
<reference evidence="13" key="2">
    <citation type="submission" date="2024-04" db="EMBL/GenBank/DDBJ databases">
        <authorList>
            <person name="Xu W."/>
            <person name="Ren C."/>
        </authorList>
    </citation>
    <scope>NUCLEOTIDE SEQUENCE</scope>
    <source>
        <strain evidence="13">Hangzhou</strain>
        <tissue evidence="13">Leaves</tissue>
    </source>
</reference>
<proteinExistence type="predicted"/>
<accession>A0AAP0RKY2</accession>
<evidence type="ECO:0000256" key="10">
    <source>
        <dbReference type="SAM" id="MobiDB-lite"/>
    </source>
</evidence>
<dbReference type="Pfam" id="PF03110">
    <property type="entry name" value="SBP"/>
    <property type="match status" value="1"/>
</dbReference>
<keyword evidence="2" id="KW-0479">Metal-binding</keyword>
<keyword evidence="7" id="KW-0804">Transcription</keyword>
<dbReference type="Gene3D" id="4.10.1100.10">
    <property type="entry name" value="Transcription factor, SBP-box domain"/>
    <property type="match status" value="1"/>
</dbReference>
<evidence type="ECO:0000256" key="2">
    <source>
        <dbReference type="ARBA" id="ARBA00022723"/>
    </source>
</evidence>
<dbReference type="GO" id="GO:0008270">
    <property type="term" value="F:zinc ion binding"/>
    <property type="evidence" value="ECO:0007669"/>
    <property type="project" value="UniProtKB-KW"/>
</dbReference>
<dbReference type="InterPro" id="IPR004333">
    <property type="entry name" value="SBP_dom"/>
</dbReference>
<keyword evidence="14" id="KW-1185">Reference proteome</keyword>
<dbReference type="GO" id="GO:0005634">
    <property type="term" value="C:nucleus"/>
    <property type="evidence" value="ECO:0007669"/>
    <property type="project" value="UniProtKB-SubCell"/>
</dbReference>
<comment type="caution">
    <text evidence="13">The sequence shown here is derived from an EMBL/GenBank/DDBJ whole genome shotgun (WGS) entry which is preliminary data.</text>
</comment>
<evidence type="ECO:0000256" key="7">
    <source>
        <dbReference type="ARBA" id="ARBA00023163"/>
    </source>
</evidence>
<dbReference type="InterPro" id="IPR036893">
    <property type="entry name" value="SBP_sf"/>
</dbReference>
<sequence>MDWNLKTTSWDLAEFDQEAIPNMDAADMQSSFPAQRTKGNFSVDLKLGQISNSGDEPVDKWKETGVSKMASSPSSSSKRPRAASNGTQTVACLVDGCNSDLSSCKDYHRRHKVCELHSKTPEVTICGQKQRFCQQCSRFHSLEEFDEGKRSCRKRLDGHNRRRRKPQPEPLLRTGSFLSNYQGTRLFPFSTSQIYSTTSAVSPTWVGAGAFKAVEDAGLYNQHSQLHLLDKQNPFSGSSSSTSSYRGGKQFAFLQGDNYATLGNHTAPQASVCQPLLKSIASSQSGGGSGKMICDRLATQLPDSDCALSLLSSPPMHTSGISLGHMMQPNSIPLAQPLGQSLHYNSLEPMDSVLVSNASNTSVHCQGMFDMGSEESCGNEAPQTLPFYWDS</sequence>
<evidence type="ECO:0000256" key="9">
    <source>
        <dbReference type="PROSITE-ProRule" id="PRU00470"/>
    </source>
</evidence>
<evidence type="ECO:0000259" key="11">
    <source>
        <dbReference type="PROSITE" id="PS51141"/>
    </source>
</evidence>
<evidence type="ECO:0000256" key="6">
    <source>
        <dbReference type="ARBA" id="ARBA00023125"/>
    </source>
</evidence>
<evidence type="ECO:0000256" key="5">
    <source>
        <dbReference type="ARBA" id="ARBA00023015"/>
    </source>
</evidence>
<dbReference type="Proteomes" id="UP001415857">
    <property type="component" value="Unassembled WGS sequence"/>
</dbReference>
<keyword evidence="4" id="KW-0862">Zinc</keyword>
<dbReference type="EMBL" id="JBBPBK010000009">
    <property type="protein sequence ID" value="KAK9278734.1"/>
    <property type="molecule type" value="Genomic_DNA"/>
</dbReference>
<dbReference type="EMBL" id="JBBPBK010000009">
    <property type="protein sequence ID" value="KAK9278870.1"/>
    <property type="molecule type" value="Genomic_DNA"/>
</dbReference>
<dbReference type="PROSITE" id="PS51141">
    <property type="entry name" value="ZF_SBP"/>
    <property type="match status" value="1"/>
</dbReference>
<feature type="region of interest" description="Disordered" evidence="10">
    <location>
        <begin position="65"/>
        <end position="84"/>
    </location>
</feature>
<evidence type="ECO:0000313" key="14">
    <source>
        <dbReference type="Proteomes" id="UP001415857"/>
    </source>
</evidence>
<keyword evidence="6" id="KW-0238">DNA-binding</keyword>
<dbReference type="PANTHER" id="PTHR31251">
    <property type="entry name" value="SQUAMOSA PROMOTER-BINDING-LIKE PROTEIN 4"/>
    <property type="match status" value="1"/>
</dbReference>
<feature type="domain" description="SBP-type" evidence="11">
    <location>
        <begin position="89"/>
        <end position="166"/>
    </location>
</feature>
<evidence type="ECO:0000313" key="12">
    <source>
        <dbReference type="EMBL" id="KAK9278734.1"/>
    </source>
</evidence>
<dbReference type="AlphaFoldDB" id="A0AAP0RKY2"/>
<gene>
    <name evidence="12" type="ORF">L1049_028310</name>
    <name evidence="13" type="ORF">L1049_028449</name>
</gene>